<organism evidence="3 4">
    <name type="scientific">Drosophila kikkawai</name>
    <name type="common">Fruit fly</name>
    <dbReference type="NCBI Taxonomy" id="30033"/>
    <lineage>
        <taxon>Eukaryota</taxon>
        <taxon>Metazoa</taxon>
        <taxon>Ecdysozoa</taxon>
        <taxon>Arthropoda</taxon>
        <taxon>Hexapoda</taxon>
        <taxon>Insecta</taxon>
        <taxon>Pterygota</taxon>
        <taxon>Neoptera</taxon>
        <taxon>Endopterygota</taxon>
        <taxon>Diptera</taxon>
        <taxon>Brachycera</taxon>
        <taxon>Muscomorpha</taxon>
        <taxon>Ephydroidea</taxon>
        <taxon>Drosophilidae</taxon>
        <taxon>Drosophila</taxon>
        <taxon>Sophophora</taxon>
    </lineage>
</organism>
<feature type="coiled-coil region" evidence="1">
    <location>
        <begin position="406"/>
        <end position="433"/>
    </location>
</feature>
<feature type="region of interest" description="Disordered" evidence="2">
    <location>
        <begin position="224"/>
        <end position="279"/>
    </location>
</feature>
<reference evidence="4" key="1">
    <citation type="submission" date="2025-08" db="UniProtKB">
        <authorList>
            <consortium name="RefSeq"/>
        </authorList>
    </citation>
    <scope>IDENTIFICATION</scope>
    <source>
        <strain evidence="4">14028-0561.14</strain>
        <tissue evidence="4">Whole fly</tissue>
    </source>
</reference>
<feature type="region of interest" description="Disordered" evidence="2">
    <location>
        <begin position="88"/>
        <end position="108"/>
    </location>
</feature>
<feature type="compositionally biased region" description="Polar residues" evidence="2">
    <location>
        <begin position="90"/>
        <end position="108"/>
    </location>
</feature>
<dbReference type="OrthoDB" id="7873088at2759"/>
<keyword evidence="3" id="KW-1185">Reference proteome</keyword>
<dbReference type="AlphaFoldDB" id="A0A6P4JTD7"/>
<proteinExistence type="predicted"/>
<keyword evidence="1" id="KW-0175">Coiled coil</keyword>
<feature type="region of interest" description="Disordered" evidence="2">
    <location>
        <begin position="1"/>
        <end position="67"/>
    </location>
</feature>
<dbReference type="Proteomes" id="UP001652661">
    <property type="component" value="Chromosome X"/>
</dbReference>
<protein>
    <submittedName>
        <fullName evidence="4">Uncharacterized protein</fullName>
    </submittedName>
</protein>
<evidence type="ECO:0000313" key="3">
    <source>
        <dbReference type="Proteomes" id="UP001652661"/>
    </source>
</evidence>
<evidence type="ECO:0000256" key="1">
    <source>
        <dbReference type="SAM" id="Coils"/>
    </source>
</evidence>
<evidence type="ECO:0000256" key="2">
    <source>
        <dbReference type="SAM" id="MobiDB-lite"/>
    </source>
</evidence>
<accession>A0A6P4JTD7</accession>
<dbReference type="RefSeq" id="XP_017038258.1">
    <property type="nucleotide sequence ID" value="XM_017182769.3"/>
</dbReference>
<dbReference type="GeneID" id="108085971"/>
<sequence>MIYRCVGSDRIEPNRRASTKKLNTEPPAVGARGSAATELGDVMEAAKSTSRQLARRRREQRGQRQEELFSSRMPDRIRRLTIAVRRPPATTESNWTSSMKPTPSPSRQTFGHSSLYTVRGPKPSLLSQRSHRAVEPFRAAPAKNRQQHHQHKLPGSGTWWKAKPVKAKVDSHWLKPHHYRQSRCCSQVAMPSPEPGQAKNNPNRSLTEAHEQLELMLSRIERARDYLPPPPPTPATTTSRRRSGPMVSVRGGAKAKGVRRHMAQPPPAPPASPMNSARRGRVSFEISEAEPVPLVHNPQSLMPAKRDALLELLQRREQHDRGMVDMVRSAKDGDHSARETMRMMLSLSLNESPYSGRDWKASGSGCRLKERQQLHQIESKELPMILRSSQGRTTAGELREGKPELMINMEEKIQQLNERQEQAMRERAELELHKQLVTICREKRRQRDERKQLAEWKKQQRCDGGGDAIDAQPQITIRLRDPLARAPSSIPVPFDPWKQLLQERDRFVGQCNRSYFYNSSQSPAPWKIYAKVARKLSSQLMDILDAKFKQSIN</sequence>
<name>A0A6P4JTD7_DROKI</name>
<gene>
    <name evidence="4" type="primary">LOC108085971</name>
</gene>
<evidence type="ECO:0000313" key="4">
    <source>
        <dbReference type="RefSeq" id="XP_017038258.1"/>
    </source>
</evidence>